<organism evidence="10 11">
    <name type="scientific">Pseudomonas cichorii</name>
    <dbReference type="NCBI Taxonomy" id="36746"/>
    <lineage>
        <taxon>Bacteria</taxon>
        <taxon>Pseudomonadati</taxon>
        <taxon>Pseudomonadota</taxon>
        <taxon>Gammaproteobacteria</taxon>
        <taxon>Pseudomonadales</taxon>
        <taxon>Pseudomonadaceae</taxon>
        <taxon>Pseudomonas</taxon>
    </lineage>
</organism>
<evidence type="ECO:0000259" key="8">
    <source>
        <dbReference type="Pfam" id="PF02687"/>
    </source>
</evidence>
<feature type="transmembrane region" description="Helical" evidence="7">
    <location>
        <begin position="328"/>
        <end position="355"/>
    </location>
</feature>
<dbReference type="GeneID" id="93660053"/>
<evidence type="ECO:0000256" key="6">
    <source>
        <dbReference type="ARBA" id="ARBA00038076"/>
    </source>
</evidence>
<name>A0ABQ1DPC5_PSECI</name>
<proteinExistence type="inferred from homology"/>
<dbReference type="InterPro" id="IPR050250">
    <property type="entry name" value="Macrolide_Exporter_MacB"/>
</dbReference>
<dbReference type="Proteomes" id="UP000614982">
    <property type="component" value="Unassembled WGS sequence"/>
</dbReference>
<evidence type="ECO:0000256" key="2">
    <source>
        <dbReference type="ARBA" id="ARBA00022475"/>
    </source>
</evidence>
<protein>
    <submittedName>
        <fullName evidence="10">ABC transporter permease</fullName>
    </submittedName>
</protein>
<dbReference type="PANTHER" id="PTHR30572">
    <property type="entry name" value="MEMBRANE COMPONENT OF TRANSPORTER-RELATED"/>
    <property type="match status" value="1"/>
</dbReference>
<dbReference type="InterPro" id="IPR025857">
    <property type="entry name" value="MacB_PCD"/>
</dbReference>
<evidence type="ECO:0000256" key="5">
    <source>
        <dbReference type="ARBA" id="ARBA00023136"/>
    </source>
</evidence>
<keyword evidence="2" id="KW-1003">Cell membrane</keyword>
<evidence type="ECO:0000256" key="4">
    <source>
        <dbReference type="ARBA" id="ARBA00022989"/>
    </source>
</evidence>
<feature type="transmembrane region" description="Helical" evidence="7">
    <location>
        <begin position="32"/>
        <end position="51"/>
    </location>
</feature>
<feature type="domain" description="ABC3 transporter permease C-terminal" evidence="8">
    <location>
        <begin position="286"/>
        <end position="397"/>
    </location>
</feature>
<dbReference type="Pfam" id="PF02687">
    <property type="entry name" value="FtsX"/>
    <property type="match status" value="1"/>
</dbReference>
<feature type="domain" description="MacB-like periplasmic core" evidence="9">
    <location>
        <begin position="31"/>
        <end position="243"/>
    </location>
</feature>
<evidence type="ECO:0000256" key="3">
    <source>
        <dbReference type="ARBA" id="ARBA00022692"/>
    </source>
</evidence>
<comment type="caution">
    <text evidence="10">The sequence shown here is derived from an EMBL/GenBank/DDBJ whole genome shotgun (WGS) entry which is preliminary data.</text>
</comment>
<evidence type="ECO:0000313" key="11">
    <source>
        <dbReference type="Proteomes" id="UP000614982"/>
    </source>
</evidence>
<feature type="transmembrane region" description="Helical" evidence="7">
    <location>
        <begin position="278"/>
        <end position="302"/>
    </location>
</feature>
<dbReference type="Pfam" id="PF12704">
    <property type="entry name" value="MacB_PCD"/>
    <property type="match status" value="1"/>
</dbReference>
<dbReference type="InterPro" id="IPR003838">
    <property type="entry name" value="ABC3_permease_C"/>
</dbReference>
<keyword evidence="5 7" id="KW-0472">Membrane</keyword>
<keyword evidence="3 7" id="KW-0812">Transmembrane</keyword>
<evidence type="ECO:0000256" key="7">
    <source>
        <dbReference type="SAM" id="Phobius"/>
    </source>
</evidence>
<keyword evidence="11" id="KW-1185">Reference proteome</keyword>
<comment type="subcellular location">
    <subcellularLocation>
        <location evidence="1">Cell membrane</location>
        <topology evidence="1">Multi-pass membrane protein</topology>
    </subcellularLocation>
</comment>
<keyword evidence="4 7" id="KW-1133">Transmembrane helix</keyword>
<dbReference type="PANTHER" id="PTHR30572:SF4">
    <property type="entry name" value="ABC TRANSPORTER PERMEASE YTRF"/>
    <property type="match status" value="1"/>
</dbReference>
<evidence type="ECO:0000313" key="10">
    <source>
        <dbReference type="EMBL" id="GFM92768.1"/>
    </source>
</evidence>
<comment type="similarity">
    <text evidence="6">Belongs to the ABC-4 integral membrane protein family.</text>
</comment>
<accession>A0ABQ1DPC5</accession>
<dbReference type="EMBL" id="BLWA01000006">
    <property type="protein sequence ID" value="GFM92768.1"/>
    <property type="molecule type" value="Genomic_DNA"/>
</dbReference>
<dbReference type="RefSeq" id="WP_025260923.1">
    <property type="nucleotide sequence ID" value="NZ_BLWA01000006.1"/>
</dbReference>
<evidence type="ECO:0000259" key="9">
    <source>
        <dbReference type="Pfam" id="PF12704"/>
    </source>
</evidence>
<sequence>MSEERFAHYGPSTGQIFLEPLNSLRLLGRRSLLALLGIAVGCASVVALLNIGQNAANEAISAFKGLGSDMLVVSFAAVPGMKMRPAPATLDIPAVMEAVPGVLHVAPVMMLSTRVSFDGRTHNTNIAGTSSDLAAVLGLRVARGRFLSSYDSRSTYAVLGAQVARELGIESLRDVAGRRIQIDGYLFEVVGILSGHGQNPLIPVSVDDAVFVPIEGMRRISSKPEITNVIARGGGGETLEQDGNALSSYLQTLAPGRDVQVQIPQQLIDGLAQQSRTFSYLLAGLGGISLLVGGVGVMNVMVMNVSERRREIGVRMALGARPVDIGRLFLLEAAVLSIAGATIGACLGLLAAWLFSVVSGWGFTLSLPSLPLGIVSSLLVGLFFGLNPALMAARLEPVQALRDD</sequence>
<gene>
    <name evidence="10" type="ORF">PSCICP_27400</name>
</gene>
<feature type="transmembrane region" description="Helical" evidence="7">
    <location>
        <begin position="361"/>
        <end position="386"/>
    </location>
</feature>
<evidence type="ECO:0000256" key="1">
    <source>
        <dbReference type="ARBA" id="ARBA00004651"/>
    </source>
</evidence>
<reference evidence="10 11" key="1">
    <citation type="submission" date="2020-05" db="EMBL/GenBank/DDBJ databases">
        <title>Genetic diversity of Pseudomonas cichorii.</title>
        <authorList>
            <person name="Tani S."/>
            <person name="Yagi H."/>
            <person name="Hashimoto S."/>
            <person name="Iiyama K."/>
            <person name="Furuya N."/>
        </authorList>
    </citation>
    <scope>NUCLEOTIDE SEQUENCE [LARGE SCALE GENOMIC DNA]</scope>
    <source>
        <strain evidence="10 11">LMG 2162</strain>
    </source>
</reference>